<gene>
    <name evidence="2" type="ORF">Cha6605_1194</name>
</gene>
<accession>K9UCP7</accession>
<dbReference type="Pfam" id="PF04972">
    <property type="entry name" value="BON"/>
    <property type="match status" value="3"/>
</dbReference>
<dbReference type="InterPro" id="IPR051686">
    <property type="entry name" value="Lipoprotein_DolP"/>
</dbReference>
<organism evidence="2 3">
    <name type="scientific">Chamaesiphon minutus (strain ATCC 27169 / PCC 6605)</name>
    <dbReference type="NCBI Taxonomy" id="1173020"/>
    <lineage>
        <taxon>Bacteria</taxon>
        <taxon>Bacillati</taxon>
        <taxon>Cyanobacteriota</taxon>
        <taxon>Cyanophyceae</taxon>
        <taxon>Gomontiellales</taxon>
        <taxon>Chamaesiphonaceae</taxon>
        <taxon>Chamaesiphon</taxon>
    </lineage>
</organism>
<keyword evidence="3" id="KW-1185">Reference proteome</keyword>
<dbReference type="InterPro" id="IPR014004">
    <property type="entry name" value="Transpt-assoc_nodulatn_dom_bac"/>
</dbReference>
<dbReference type="OrthoDB" id="870892at2"/>
<dbReference type="PANTHER" id="PTHR34606:SF15">
    <property type="entry name" value="BON DOMAIN-CONTAINING PROTEIN"/>
    <property type="match status" value="1"/>
</dbReference>
<dbReference type="Proteomes" id="UP000010366">
    <property type="component" value="Chromosome"/>
</dbReference>
<reference evidence="2 3" key="1">
    <citation type="submission" date="2012-05" db="EMBL/GenBank/DDBJ databases">
        <title>Finished chromosome of genome of Chamaesiphon sp. PCC 6605.</title>
        <authorList>
            <consortium name="US DOE Joint Genome Institute"/>
            <person name="Gugger M."/>
            <person name="Coursin T."/>
            <person name="Rippka R."/>
            <person name="Tandeau De Marsac N."/>
            <person name="Huntemann M."/>
            <person name="Wei C.-L."/>
            <person name="Han J."/>
            <person name="Detter J.C."/>
            <person name="Han C."/>
            <person name="Tapia R."/>
            <person name="Chen A."/>
            <person name="Kyrpides N."/>
            <person name="Mavromatis K."/>
            <person name="Markowitz V."/>
            <person name="Szeto E."/>
            <person name="Ivanova N."/>
            <person name="Pagani I."/>
            <person name="Pati A."/>
            <person name="Goodwin L."/>
            <person name="Nordberg H.P."/>
            <person name="Cantor M.N."/>
            <person name="Hua S.X."/>
            <person name="Woyke T."/>
            <person name="Kerfeld C.A."/>
        </authorList>
    </citation>
    <scope>NUCLEOTIDE SEQUENCE [LARGE SCALE GENOMIC DNA]</scope>
    <source>
        <strain evidence="3">ATCC 27169 / PCC 6605</strain>
    </source>
</reference>
<dbReference type="PROSITE" id="PS50914">
    <property type="entry name" value="BON"/>
    <property type="match status" value="3"/>
</dbReference>
<dbReference type="PANTHER" id="PTHR34606">
    <property type="entry name" value="BON DOMAIN-CONTAINING PROTEIN"/>
    <property type="match status" value="1"/>
</dbReference>
<feature type="domain" description="BON" evidence="1">
    <location>
        <begin position="8"/>
        <end position="76"/>
    </location>
</feature>
<evidence type="ECO:0000259" key="1">
    <source>
        <dbReference type="PROSITE" id="PS50914"/>
    </source>
</evidence>
<dbReference type="eggNOG" id="COG2823">
    <property type="taxonomic scope" value="Bacteria"/>
</dbReference>
<keyword evidence="2" id="KW-0449">Lipoprotein</keyword>
<dbReference type="HOGENOM" id="CLU_082070_0_0_3"/>
<dbReference type="EMBL" id="CP003600">
    <property type="protein sequence ID" value="AFY92413.1"/>
    <property type="molecule type" value="Genomic_DNA"/>
</dbReference>
<dbReference type="KEGG" id="cmp:Cha6605_1194"/>
<feature type="domain" description="BON" evidence="1">
    <location>
        <begin position="154"/>
        <end position="222"/>
    </location>
</feature>
<protein>
    <submittedName>
        <fullName evidence="2">Putative periplasmic or secreted lipoprotein</fullName>
    </submittedName>
</protein>
<dbReference type="Gene3D" id="3.30.1340.30">
    <property type="match status" value="3"/>
</dbReference>
<feature type="domain" description="BON" evidence="1">
    <location>
        <begin position="83"/>
        <end position="151"/>
    </location>
</feature>
<dbReference type="STRING" id="1173020.Cha6605_1194"/>
<evidence type="ECO:0000313" key="3">
    <source>
        <dbReference type="Proteomes" id="UP000010366"/>
    </source>
</evidence>
<proteinExistence type="predicted"/>
<dbReference type="InterPro" id="IPR007055">
    <property type="entry name" value="BON_dom"/>
</dbReference>
<dbReference type="RefSeq" id="WP_015158599.1">
    <property type="nucleotide sequence ID" value="NC_019697.1"/>
</dbReference>
<dbReference type="AlphaFoldDB" id="K9UCP7"/>
<dbReference type="SMART" id="SM00749">
    <property type="entry name" value="BON"/>
    <property type="match status" value="2"/>
</dbReference>
<dbReference type="PATRIC" id="fig|1173020.3.peg.1395"/>
<evidence type="ECO:0000313" key="2">
    <source>
        <dbReference type="EMBL" id="AFY92413.1"/>
    </source>
</evidence>
<sequence>MQTITKKTDATLKIDVLAELKYEPSVEVTDIGVLVKDGTVTLNGYATSYGEKWEAVRAVKRVAGVIAIADDIEVKLAGSLQRTDGDIATAAAHQIDIGTSIPTGIVQATVRDGWITLEGNVEWWYQKNAAGQVVQHLVGVKGVSNFIEIAPTLNAAELETNIQAAFKRSAVVDAKHIRVETSGNKVILRGDVRNYQEREEAERVAWAAPGVLTVANHLEVKWPFFGE</sequence>
<name>K9UCP7_CHAP6</name>